<evidence type="ECO:0000313" key="3">
    <source>
        <dbReference type="Proteomes" id="UP000016569"/>
    </source>
</evidence>
<feature type="transmembrane region" description="Helical" evidence="1">
    <location>
        <begin position="16"/>
        <end position="35"/>
    </location>
</feature>
<gene>
    <name evidence="2" type="ORF">MBEBAB_2106</name>
</gene>
<evidence type="ECO:0000256" key="1">
    <source>
        <dbReference type="SAM" id="Phobius"/>
    </source>
</evidence>
<keyword evidence="3" id="KW-1185">Reference proteome</keyword>
<reference evidence="3" key="1">
    <citation type="journal article" date="2013" name="Genome Announc.">
        <title>Draft Genome Sequence of the Dimorphic Prosthecate Bacterium Brevundimonas abyssalis TAR-001T.</title>
        <authorList>
            <person name="Tsubouchi T."/>
            <person name="Nishi S."/>
            <person name="Usui K."/>
            <person name="Shimane Y."/>
            <person name="Takaki Y."/>
            <person name="Maruyama T."/>
            <person name="Hatada Y."/>
        </authorList>
    </citation>
    <scope>NUCLEOTIDE SEQUENCE [LARGE SCALE GENOMIC DNA]</scope>
    <source>
        <strain evidence="3">TAR-001</strain>
    </source>
</reference>
<organism evidence="2 3">
    <name type="scientific">Brevundimonas abyssalis TAR-001</name>
    <dbReference type="NCBI Taxonomy" id="1391729"/>
    <lineage>
        <taxon>Bacteria</taxon>
        <taxon>Pseudomonadati</taxon>
        <taxon>Pseudomonadota</taxon>
        <taxon>Alphaproteobacteria</taxon>
        <taxon>Caulobacterales</taxon>
        <taxon>Caulobacteraceae</taxon>
        <taxon>Brevundimonas</taxon>
    </lineage>
</organism>
<dbReference type="AlphaFoldDB" id="A0A8E0NCN5"/>
<accession>A0A8E0NCN5</accession>
<dbReference type="Proteomes" id="UP000016569">
    <property type="component" value="Unassembled WGS sequence"/>
</dbReference>
<comment type="caution">
    <text evidence="2">The sequence shown here is derived from an EMBL/GenBank/DDBJ whole genome shotgun (WGS) entry which is preliminary data.</text>
</comment>
<evidence type="ECO:0000313" key="2">
    <source>
        <dbReference type="EMBL" id="GAD59856.1"/>
    </source>
</evidence>
<sequence length="38" mass="4050">MNRKDRPPLPPPRRITAGYVLAVAAVWAAVLYALMGGG</sequence>
<keyword evidence="1" id="KW-0812">Transmembrane</keyword>
<keyword evidence="1" id="KW-1133">Transmembrane helix</keyword>
<proteinExistence type="predicted"/>
<protein>
    <submittedName>
        <fullName evidence="2">Uncharacterized protein</fullName>
    </submittedName>
</protein>
<name>A0A8E0NCN5_9CAUL</name>
<keyword evidence="1" id="KW-0472">Membrane</keyword>
<dbReference type="EMBL" id="BATC01000041">
    <property type="protein sequence ID" value="GAD59856.1"/>
    <property type="molecule type" value="Genomic_DNA"/>
</dbReference>